<keyword evidence="3" id="KW-1185">Reference proteome</keyword>
<feature type="compositionally biased region" description="Gly residues" evidence="1">
    <location>
        <begin position="46"/>
        <end position="62"/>
    </location>
</feature>
<feature type="compositionally biased region" description="Basic residues" evidence="1">
    <location>
        <begin position="10"/>
        <end position="21"/>
    </location>
</feature>
<name>A0ABU1HQR8_9MICO</name>
<proteinExistence type="predicted"/>
<sequence>MPMTPEEKRKRERERKRRQRMNAKGSATLEALPQIGPASSRRRGTEGGTQGGTQGGTSGGTGDASAPPPPTGPTNLSAAEELVAELNIATAAARYRVALILQLARDLDEPSAIPQRSSLAAKYTENVDALLAIAKPKERDELDEMRRMFYQGETGGIDDDPEARGRPARKKA</sequence>
<organism evidence="2 3">
    <name type="scientific">Microbacterium foliorum</name>
    <dbReference type="NCBI Taxonomy" id="104336"/>
    <lineage>
        <taxon>Bacteria</taxon>
        <taxon>Bacillati</taxon>
        <taxon>Actinomycetota</taxon>
        <taxon>Actinomycetes</taxon>
        <taxon>Micrococcales</taxon>
        <taxon>Microbacteriaceae</taxon>
        <taxon>Microbacterium</taxon>
    </lineage>
</organism>
<dbReference type="RefSeq" id="WP_309690329.1">
    <property type="nucleotide sequence ID" value="NZ_JAVIZQ010000001.1"/>
</dbReference>
<gene>
    <name evidence="2" type="ORF">QE375_001952</name>
</gene>
<feature type="region of interest" description="Disordered" evidence="1">
    <location>
        <begin position="1"/>
        <end position="78"/>
    </location>
</feature>
<evidence type="ECO:0000313" key="3">
    <source>
        <dbReference type="Proteomes" id="UP001249291"/>
    </source>
</evidence>
<evidence type="ECO:0000256" key="1">
    <source>
        <dbReference type="SAM" id="MobiDB-lite"/>
    </source>
</evidence>
<protein>
    <recommendedName>
        <fullName evidence="4">Terminase small subunit</fullName>
    </recommendedName>
</protein>
<dbReference type="EMBL" id="JAVIZQ010000001">
    <property type="protein sequence ID" value="MDR6142398.1"/>
    <property type="molecule type" value="Genomic_DNA"/>
</dbReference>
<dbReference type="Proteomes" id="UP001249291">
    <property type="component" value="Unassembled WGS sequence"/>
</dbReference>
<reference evidence="2 3" key="1">
    <citation type="submission" date="2023-08" db="EMBL/GenBank/DDBJ databases">
        <title>Functional and genomic diversity of the sorghum phyllosphere microbiome.</title>
        <authorList>
            <person name="Shade A."/>
        </authorList>
    </citation>
    <scope>NUCLEOTIDE SEQUENCE [LARGE SCALE GENOMIC DNA]</scope>
    <source>
        <strain evidence="2 3">SORGH_AS_0445</strain>
    </source>
</reference>
<feature type="region of interest" description="Disordered" evidence="1">
    <location>
        <begin position="151"/>
        <end position="172"/>
    </location>
</feature>
<accession>A0ABU1HQR8</accession>
<evidence type="ECO:0000313" key="2">
    <source>
        <dbReference type="EMBL" id="MDR6142398.1"/>
    </source>
</evidence>
<evidence type="ECO:0008006" key="4">
    <source>
        <dbReference type="Google" id="ProtNLM"/>
    </source>
</evidence>
<comment type="caution">
    <text evidence="2">The sequence shown here is derived from an EMBL/GenBank/DDBJ whole genome shotgun (WGS) entry which is preliminary data.</text>
</comment>